<dbReference type="InterPro" id="IPR000847">
    <property type="entry name" value="LysR_HTH_N"/>
</dbReference>
<feature type="domain" description="HTH lysR-type" evidence="5">
    <location>
        <begin position="1"/>
        <end position="59"/>
    </location>
</feature>
<dbReference type="KEGG" id="llu:AKJ09_01085"/>
<dbReference type="Gene3D" id="3.40.190.290">
    <property type="match status" value="1"/>
</dbReference>
<evidence type="ECO:0000256" key="3">
    <source>
        <dbReference type="ARBA" id="ARBA00023125"/>
    </source>
</evidence>
<dbReference type="PROSITE" id="PS50931">
    <property type="entry name" value="HTH_LYSR"/>
    <property type="match status" value="1"/>
</dbReference>
<keyword evidence="2" id="KW-0805">Transcription regulation</keyword>
<dbReference type="InterPro" id="IPR005119">
    <property type="entry name" value="LysR_subst-bd"/>
</dbReference>
<dbReference type="OrthoDB" id="5416547at2"/>
<dbReference type="AlphaFoldDB" id="A0A0K1PM01"/>
<organism evidence="6 7">
    <name type="scientific">Labilithrix luteola</name>
    <dbReference type="NCBI Taxonomy" id="1391654"/>
    <lineage>
        <taxon>Bacteria</taxon>
        <taxon>Pseudomonadati</taxon>
        <taxon>Myxococcota</taxon>
        <taxon>Polyangia</taxon>
        <taxon>Polyangiales</taxon>
        <taxon>Labilitrichaceae</taxon>
        <taxon>Labilithrix</taxon>
    </lineage>
</organism>
<dbReference type="InterPro" id="IPR058163">
    <property type="entry name" value="LysR-type_TF_proteobact-type"/>
</dbReference>
<dbReference type="FunFam" id="3.40.190.290:FF:000001">
    <property type="entry name" value="Transcriptional regulator, LysR family"/>
    <property type="match status" value="1"/>
</dbReference>
<evidence type="ECO:0000259" key="5">
    <source>
        <dbReference type="PROSITE" id="PS50931"/>
    </source>
</evidence>
<sequence length="309" mass="33851">MGTLDGIEIFTSTVTAGSFASAARRLGVTPSAVSRRVAQLEEELGVQLLARTTRTLRLTDDGRAFYDRCLRIIEELGEARAAIARSGGKPSGTLRVDAPVALGRKRIASELPRFLDRYPDIRLDITFRDQLVDPIAEGLDLVIRIGALADSTLVARRLGESRIVHCASPPYLRKRGMPKTPRDLQKHACIGYLSEGRPLSFRFVTDEDIAVVDIQGPCNANDVDLMLTMALAGKGIAGIFDFVAHEHLERGTLVEVLADHPGAVWPIHALYPKNRHLLPKVSAFLDFVASVLRAPESTVSRGTSRRGRR</sequence>
<dbReference type="FunFam" id="1.10.10.10:FF:000001">
    <property type="entry name" value="LysR family transcriptional regulator"/>
    <property type="match status" value="1"/>
</dbReference>
<dbReference type="PATRIC" id="fig|1391654.3.peg.1105"/>
<gene>
    <name evidence="6" type="ORF">AKJ09_01085</name>
</gene>
<dbReference type="Gene3D" id="1.10.10.10">
    <property type="entry name" value="Winged helix-like DNA-binding domain superfamily/Winged helix DNA-binding domain"/>
    <property type="match status" value="1"/>
</dbReference>
<dbReference type="SUPFAM" id="SSF53850">
    <property type="entry name" value="Periplasmic binding protein-like II"/>
    <property type="match status" value="1"/>
</dbReference>
<keyword evidence="4" id="KW-0804">Transcription</keyword>
<dbReference type="RefSeq" id="WP_146646023.1">
    <property type="nucleotide sequence ID" value="NZ_CP012333.1"/>
</dbReference>
<comment type="similarity">
    <text evidence="1">Belongs to the LysR transcriptional regulatory family.</text>
</comment>
<evidence type="ECO:0000256" key="2">
    <source>
        <dbReference type="ARBA" id="ARBA00023015"/>
    </source>
</evidence>
<dbReference type="InterPro" id="IPR036388">
    <property type="entry name" value="WH-like_DNA-bd_sf"/>
</dbReference>
<dbReference type="PANTHER" id="PTHR30537">
    <property type="entry name" value="HTH-TYPE TRANSCRIPTIONAL REGULATOR"/>
    <property type="match status" value="1"/>
</dbReference>
<keyword evidence="3" id="KW-0238">DNA-binding</keyword>
<dbReference type="Pfam" id="PF00126">
    <property type="entry name" value="HTH_1"/>
    <property type="match status" value="1"/>
</dbReference>
<dbReference type="GO" id="GO:0003677">
    <property type="term" value="F:DNA binding"/>
    <property type="evidence" value="ECO:0007669"/>
    <property type="project" value="UniProtKB-KW"/>
</dbReference>
<dbReference type="Proteomes" id="UP000064967">
    <property type="component" value="Chromosome"/>
</dbReference>
<dbReference type="PRINTS" id="PR00039">
    <property type="entry name" value="HTHLYSR"/>
</dbReference>
<dbReference type="STRING" id="1391654.AKJ09_01085"/>
<evidence type="ECO:0000256" key="4">
    <source>
        <dbReference type="ARBA" id="ARBA00023163"/>
    </source>
</evidence>
<protein>
    <submittedName>
        <fullName evidence="6">Transcriptional regulator, LysR family</fullName>
    </submittedName>
</protein>
<dbReference type="SUPFAM" id="SSF46785">
    <property type="entry name" value="Winged helix' DNA-binding domain"/>
    <property type="match status" value="1"/>
</dbReference>
<dbReference type="PANTHER" id="PTHR30537:SF5">
    <property type="entry name" value="HTH-TYPE TRANSCRIPTIONAL ACTIVATOR TTDR-RELATED"/>
    <property type="match status" value="1"/>
</dbReference>
<reference evidence="6 7" key="1">
    <citation type="submission" date="2015-08" db="EMBL/GenBank/DDBJ databases">
        <authorList>
            <person name="Babu N.S."/>
            <person name="Beckwith C.J."/>
            <person name="Beseler K.G."/>
            <person name="Brison A."/>
            <person name="Carone J.V."/>
            <person name="Caskin T.P."/>
            <person name="Diamond M."/>
            <person name="Durham M.E."/>
            <person name="Foxe J.M."/>
            <person name="Go M."/>
            <person name="Henderson B.A."/>
            <person name="Jones I.B."/>
            <person name="McGettigan J.A."/>
            <person name="Micheletti S.J."/>
            <person name="Nasrallah M.E."/>
            <person name="Ortiz D."/>
            <person name="Piller C.R."/>
            <person name="Privatt S.R."/>
            <person name="Schneider S.L."/>
            <person name="Sharp S."/>
            <person name="Smith T.C."/>
            <person name="Stanton J.D."/>
            <person name="Ullery H.E."/>
            <person name="Wilson R.J."/>
            <person name="Serrano M.G."/>
            <person name="Buck G."/>
            <person name="Lee V."/>
            <person name="Wang Y."/>
            <person name="Carvalho R."/>
            <person name="Voegtly L."/>
            <person name="Shi R."/>
            <person name="Duckworth R."/>
            <person name="Johnson A."/>
            <person name="Loviza R."/>
            <person name="Walstead R."/>
            <person name="Shah Z."/>
            <person name="Kiflezghi M."/>
            <person name="Wade K."/>
            <person name="Ball S.L."/>
            <person name="Bradley K.W."/>
            <person name="Asai D.J."/>
            <person name="Bowman C.A."/>
            <person name="Russell D.A."/>
            <person name="Pope W.H."/>
            <person name="Jacobs-Sera D."/>
            <person name="Hendrix R.W."/>
            <person name="Hatfull G.F."/>
        </authorList>
    </citation>
    <scope>NUCLEOTIDE SEQUENCE [LARGE SCALE GENOMIC DNA]</scope>
    <source>
        <strain evidence="6 7">DSM 27648</strain>
    </source>
</reference>
<dbReference type="Pfam" id="PF03466">
    <property type="entry name" value="LysR_substrate"/>
    <property type="match status" value="1"/>
</dbReference>
<dbReference type="EMBL" id="CP012333">
    <property type="protein sequence ID" value="AKU94421.1"/>
    <property type="molecule type" value="Genomic_DNA"/>
</dbReference>
<dbReference type="CDD" id="cd08422">
    <property type="entry name" value="PBP2_CrgA_like"/>
    <property type="match status" value="1"/>
</dbReference>
<dbReference type="InterPro" id="IPR036390">
    <property type="entry name" value="WH_DNA-bd_sf"/>
</dbReference>
<evidence type="ECO:0000256" key="1">
    <source>
        <dbReference type="ARBA" id="ARBA00009437"/>
    </source>
</evidence>
<accession>A0A0K1PM01</accession>
<proteinExistence type="inferred from homology"/>
<keyword evidence="7" id="KW-1185">Reference proteome</keyword>
<name>A0A0K1PM01_9BACT</name>
<evidence type="ECO:0000313" key="7">
    <source>
        <dbReference type="Proteomes" id="UP000064967"/>
    </source>
</evidence>
<evidence type="ECO:0000313" key="6">
    <source>
        <dbReference type="EMBL" id="AKU94421.1"/>
    </source>
</evidence>
<dbReference type="GO" id="GO:0003700">
    <property type="term" value="F:DNA-binding transcription factor activity"/>
    <property type="evidence" value="ECO:0007669"/>
    <property type="project" value="InterPro"/>
</dbReference>